<dbReference type="OMA" id="LRWIFLM"/>
<keyword evidence="2" id="KW-1185">Reference proteome</keyword>
<proteinExistence type="predicted"/>
<gene>
    <name evidence="1" type="ORF">WOLCODRAFT_84464</name>
</gene>
<dbReference type="AlphaFoldDB" id="A0A2H3J570"/>
<accession>A0A2H3J570</accession>
<evidence type="ECO:0000313" key="1">
    <source>
        <dbReference type="EMBL" id="PCH37380.1"/>
    </source>
</evidence>
<dbReference type="STRING" id="742152.A0A2H3J570"/>
<protein>
    <submittedName>
        <fullName evidence="1">Uncharacterized protein</fullName>
    </submittedName>
</protein>
<dbReference type="Proteomes" id="UP000218811">
    <property type="component" value="Unassembled WGS sequence"/>
</dbReference>
<sequence>WISACVRMKIKITTQQAQSALNDYRARFSDQHQAELNGNSGPAGRKPFSNEAFLDAICDWVVADDQAINAIECAELRAIFLMLREDLRDTDIPHRTTVRERVRAMWAEHLTYLEKELKHLAIAFTHILDRIGISSKLGWITLDNASNNGTFMRCLEAELKSRGIAFDHMQRRIRYAM</sequence>
<feature type="non-terminal residue" evidence="1">
    <location>
        <position position="1"/>
    </location>
</feature>
<reference evidence="1 2" key="1">
    <citation type="journal article" date="2012" name="Science">
        <title>The Paleozoic origin of enzymatic lignin decomposition reconstructed from 31 fungal genomes.</title>
        <authorList>
            <person name="Floudas D."/>
            <person name="Binder M."/>
            <person name="Riley R."/>
            <person name="Barry K."/>
            <person name="Blanchette R.A."/>
            <person name="Henrissat B."/>
            <person name="Martinez A.T."/>
            <person name="Otillar R."/>
            <person name="Spatafora J.W."/>
            <person name="Yadav J.S."/>
            <person name="Aerts A."/>
            <person name="Benoit I."/>
            <person name="Boyd A."/>
            <person name="Carlson A."/>
            <person name="Copeland A."/>
            <person name="Coutinho P.M."/>
            <person name="de Vries R.P."/>
            <person name="Ferreira P."/>
            <person name="Findley K."/>
            <person name="Foster B."/>
            <person name="Gaskell J."/>
            <person name="Glotzer D."/>
            <person name="Gorecki P."/>
            <person name="Heitman J."/>
            <person name="Hesse C."/>
            <person name="Hori C."/>
            <person name="Igarashi K."/>
            <person name="Jurgens J.A."/>
            <person name="Kallen N."/>
            <person name="Kersten P."/>
            <person name="Kohler A."/>
            <person name="Kuees U."/>
            <person name="Kumar T.K.A."/>
            <person name="Kuo A."/>
            <person name="LaButti K."/>
            <person name="Larrondo L.F."/>
            <person name="Lindquist E."/>
            <person name="Ling A."/>
            <person name="Lombard V."/>
            <person name="Lucas S."/>
            <person name="Lundell T."/>
            <person name="Martin R."/>
            <person name="McLaughlin D.J."/>
            <person name="Morgenstern I."/>
            <person name="Morin E."/>
            <person name="Murat C."/>
            <person name="Nagy L.G."/>
            <person name="Nolan M."/>
            <person name="Ohm R.A."/>
            <person name="Patyshakuliyeva A."/>
            <person name="Rokas A."/>
            <person name="Ruiz-Duenas F.J."/>
            <person name="Sabat G."/>
            <person name="Salamov A."/>
            <person name="Samejima M."/>
            <person name="Schmutz J."/>
            <person name="Slot J.C."/>
            <person name="St John F."/>
            <person name="Stenlid J."/>
            <person name="Sun H."/>
            <person name="Sun S."/>
            <person name="Syed K."/>
            <person name="Tsang A."/>
            <person name="Wiebenga A."/>
            <person name="Young D."/>
            <person name="Pisabarro A."/>
            <person name="Eastwood D.C."/>
            <person name="Martin F."/>
            <person name="Cullen D."/>
            <person name="Grigoriev I.V."/>
            <person name="Hibbett D.S."/>
        </authorList>
    </citation>
    <scope>NUCLEOTIDE SEQUENCE [LARGE SCALE GENOMIC DNA]</scope>
    <source>
        <strain evidence="1 2">MD-104</strain>
    </source>
</reference>
<organism evidence="1 2">
    <name type="scientific">Wolfiporia cocos (strain MD-104)</name>
    <name type="common">Brown rot fungus</name>
    <dbReference type="NCBI Taxonomy" id="742152"/>
    <lineage>
        <taxon>Eukaryota</taxon>
        <taxon>Fungi</taxon>
        <taxon>Dikarya</taxon>
        <taxon>Basidiomycota</taxon>
        <taxon>Agaricomycotina</taxon>
        <taxon>Agaricomycetes</taxon>
        <taxon>Polyporales</taxon>
        <taxon>Phaeolaceae</taxon>
        <taxon>Wolfiporia</taxon>
    </lineage>
</organism>
<name>A0A2H3J570_WOLCO</name>
<evidence type="ECO:0000313" key="2">
    <source>
        <dbReference type="Proteomes" id="UP000218811"/>
    </source>
</evidence>
<dbReference type="OrthoDB" id="2798374at2759"/>
<dbReference type="EMBL" id="KB467931">
    <property type="protein sequence ID" value="PCH37380.1"/>
    <property type="molecule type" value="Genomic_DNA"/>
</dbReference>